<dbReference type="AlphaFoldDB" id="A0A182YRX8"/>
<proteinExistence type="predicted"/>
<keyword evidence="2" id="KW-1185">Reference proteome</keyword>
<evidence type="ECO:0000313" key="2">
    <source>
        <dbReference type="Proteomes" id="UP000076408"/>
    </source>
</evidence>
<dbReference type="VEuPathDB" id="VectorBase:ASTEI20_040592"/>
<sequence>MNKLACNKSKCEHATDVFVQCFGQTKLFKYLLSVFKDGALTFTKH</sequence>
<dbReference type="VEuPathDB" id="VectorBase:ASTEI11214"/>
<dbReference type="VEuPathDB" id="VectorBase:ASTE011634"/>
<dbReference type="Proteomes" id="UP000076408">
    <property type="component" value="Unassembled WGS sequence"/>
</dbReference>
<accession>A0A182YRX8</accession>
<name>A0A182YRX8_ANOST</name>
<protein>
    <submittedName>
        <fullName evidence="1">Uncharacterized protein</fullName>
    </submittedName>
</protein>
<reference evidence="1" key="2">
    <citation type="submission" date="2020-05" db="UniProtKB">
        <authorList>
            <consortium name="EnsemblMetazoa"/>
        </authorList>
    </citation>
    <scope>IDENTIFICATION</scope>
    <source>
        <strain evidence="1">Indian</strain>
    </source>
</reference>
<organism evidence="1 2">
    <name type="scientific">Anopheles stephensi</name>
    <name type="common">Indo-Pakistan malaria mosquito</name>
    <dbReference type="NCBI Taxonomy" id="30069"/>
    <lineage>
        <taxon>Eukaryota</taxon>
        <taxon>Metazoa</taxon>
        <taxon>Ecdysozoa</taxon>
        <taxon>Arthropoda</taxon>
        <taxon>Hexapoda</taxon>
        <taxon>Insecta</taxon>
        <taxon>Pterygota</taxon>
        <taxon>Neoptera</taxon>
        <taxon>Endopterygota</taxon>
        <taxon>Diptera</taxon>
        <taxon>Nematocera</taxon>
        <taxon>Culicoidea</taxon>
        <taxon>Culicidae</taxon>
        <taxon>Anophelinae</taxon>
        <taxon>Anopheles</taxon>
    </lineage>
</organism>
<dbReference type="EnsemblMetazoa" id="ASTEI11214-RA">
    <property type="protein sequence ID" value="ASTEI11214-PA"/>
    <property type="gene ID" value="ASTEI11214"/>
</dbReference>
<evidence type="ECO:0000313" key="1">
    <source>
        <dbReference type="EnsemblMetazoa" id="ASTEI11214-PA"/>
    </source>
</evidence>
<reference evidence="2" key="1">
    <citation type="journal article" date="2014" name="Genome Biol.">
        <title>Genome analysis of a major urban malaria vector mosquito, Anopheles stephensi.</title>
        <authorList>
            <person name="Jiang X."/>
            <person name="Peery A."/>
            <person name="Hall A.B."/>
            <person name="Sharma A."/>
            <person name="Chen X.G."/>
            <person name="Waterhouse R.M."/>
            <person name="Komissarov A."/>
            <person name="Riehle M.M."/>
            <person name="Shouche Y."/>
            <person name="Sharakhova M.V."/>
            <person name="Lawson D."/>
            <person name="Pakpour N."/>
            <person name="Arensburger P."/>
            <person name="Davidson V.L."/>
            <person name="Eiglmeier K."/>
            <person name="Emrich S."/>
            <person name="George P."/>
            <person name="Kennedy R.C."/>
            <person name="Mane S.P."/>
            <person name="Maslen G."/>
            <person name="Oringanje C."/>
            <person name="Qi Y."/>
            <person name="Settlage R."/>
            <person name="Tojo M."/>
            <person name="Tubio J.M."/>
            <person name="Unger M.F."/>
            <person name="Wang B."/>
            <person name="Vernick K.D."/>
            <person name="Ribeiro J.M."/>
            <person name="James A.A."/>
            <person name="Michel K."/>
            <person name="Riehle M.A."/>
            <person name="Luckhart S."/>
            <person name="Sharakhov I.V."/>
            <person name="Tu Z."/>
        </authorList>
    </citation>
    <scope>NUCLEOTIDE SEQUENCE [LARGE SCALE GENOMIC DNA]</scope>
    <source>
        <strain evidence="2">Indian</strain>
    </source>
</reference>